<dbReference type="Pfam" id="PF08031">
    <property type="entry name" value="BBE"/>
    <property type="match status" value="1"/>
</dbReference>
<evidence type="ECO:0000256" key="5">
    <source>
        <dbReference type="ARBA" id="ARBA00023002"/>
    </source>
</evidence>
<dbReference type="PANTHER" id="PTHR42973">
    <property type="entry name" value="BINDING OXIDOREDUCTASE, PUTATIVE (AFU_ORTHOLOGUE AFUA_1G17690)-RELATED"/>
    <property type="match status" value="1"/>
</dbReference>
<comment type="cofactor">
    <cofactor evidence="1">
        <name>FAD</name>
        <dbReference type="ChEBI" id="CHEBI:57692"/>
    </cofactor>
</comment>
<dbReference type="Gene3D" id="3.30.465.10">
    <property type="match status" value="1"/>
</dbReference>
<dbReference type="SUPFAM" id="SSF56176">
    <property type="entry name" value="FAD-binding/transporter-associated domain-like"/>
    <property type="match status" value="1"/>
</dbReference>
<keyword evidence="5" id="KW-0560">Oxidoreductase</keyword>
<dbReference type="PROSITE" id="PS51387">
    <property type="entry name" value="FAD_PCMH"/>
    <property type="match status" value="1"/>
</dbReference>
<dbReference type="InterPro" id="IPR036318">
    <property type="entry name" value="FAD-bd_PCMH-like_sf"/>
</dbReference>
<dbReference type="InterPro" id="IPR006094">
    <property type="entry name" value="Oxid_FAD_bind_N"/>
</dbReference>
<keyword evidence="3" id="KW-0285">Flavoprotein</keyword>
<name>A0ABR6EQW9_9SPHI</name>
<dbReference type="InterPro" id="IPR012951">
    <property type="entry name" value="BBE"/>
</dbReference>
<dbReference type="Pfam" id="PF01565">
    <property type="entry name" value="FAD_binding_4"/>
    <property type="match status" value="1"/>
</dbReference>
<dbReference type="RefSeq" id="WP_182952914.1">
    <property type="nucleotide sequence ID" value="NZ_WNXC01000001.1"/>
</dbReference>
<accession>A0ABR6EQW9</accession>
<dbReference type="Gene3D" id="3.40.462.20">
    <property type="match status" value="1"/>
</dbReference>
<organism evidence="7 8">
    <name type="scientific">Pedobacter gandavensis</name>
    <dbReference type="NCBI Taxonomy" id="2679963"/>
    <lineage>
        <taxon>Bacteria</taxon>
        <taxon>Pseudomonadati</taxon>
        <taxon>Bacteroidota</taxon>
        <taxon>Sphingobacteriia</taxon>
        <taxon>Sphingobacteriales</taxon>
        <taxon>Sphingobacteriaceae</taxon>
        <taxon>Pedobacter</taxon>
    </lineage>
</organism>
<dbReference type="InterPro" id="IPR006093">
    <property type="entry name" value="Oxy_OxRdtase_FAD_BS"/>
</dbReference>
<dbReference type="Proteomes" id="UP000636110">
    <property type="component" value="Unassembled WGS sequence"/>
</dbReference>
<dbReference type="InterPro" id="IPR016166">
    <property type="entry name" value="FAD-bd_PCMH"/>
</dbReference>
<proteinExistence type="inferred from homology"/>
<keyword evidence="4" id="KW-0274">FAD</keyword>
<feature type="domain" description="FAD-binding PCMH-type" evidence="6">
    <location>
        <begin position="23"/>
        <end position="203"/>
    </location>
</feature>
<evidence type="ECO:0000313" key="7">
    <source>
        <dbReference type="EMBL" id="MBB2147650.1"/>
    </source>
</evidence>
<dbReference type="InterPro" id="IPR016169">
    <property type="entry name" value="FAD-bd_PCMH_sub2"/>
</dbReference>
<dbReference type="EMBL" id="WNXC01000001">
    <property type="protein sequence ID" value="MBB2147650.1"/>
    <property type="molecule type" value="Genomic_DNA"/>
</dbReference>
<evidence type="ECO:0000256" key="3">
    <source>
        <dbReference type="ARBA" id="ARBA00022630"/>
    </source>
</evidence>
<dbReference type="InterPro" id="IPR050416">
    <property type="entry name" value="FAD-linked_Oxidoreductase"/>
</dbReference>
<evidence type="ECO:0000313" key="8">
    <source>
        <dbReference type="Proteomes" id="UP000636110"/>
    </source>
</evidence>
<evidence type="ECO:0000259" key="6">
    <source>
        <dbReference type="PROSITE" id="PS51387"/>
    </source>
</evidence>
<sequence length="496" mass="54837">MKKITPQDAQYEALAGKRFNKRFTGHPEYICMPESTQELVDVVQDAVNSNKRLVVRSGGHCLEGFVADPAVQVLVDMSLMNSVSYDLEKSAFMVEAGATVGEMYQHLFQGWGVLLPAGEHPGIGVGGHILGGAFGFLCREFGLAADHLYGIEMLGIDGTGKVYRVVATREESDPNRELCWGHTGGGGGNFGIVTRYWLRSPEAIGSHPEFALPKAPRTITTFRVSWDWSGFDEISFSRLVRNFGNWAQQNCGPDSIYNQLFSLIFLNHRNLGKLEMKGLCTVHGNAAVLIEAHLSAIADFPDLPYSLQLEESSWLDFALNPFPELFQPGLGQVKAKVKDALFREPLTDEQIATAYHYLTSPQNIGGGLGMATYGGKVNSVVSDATASAQRDCILDVACNVGWLDPKDEAVNLDWVRSFYQDLFKNSGGVPVPNEQTDGSLINHPDTDHADLEWNKSGIPWHTLYYKGNYPRLQQLKTKWDPLNIFHHALSIQKAED</sequence>
<evidence type="ECO:0000256" key="2">
    <source>
        <dbReference type="ARBA" id="ARBA00005466"/>
    </source>
</evidence>
<reference evidence="7 8" key="1">
    <citation type="submission" date="2019-11" db="EMBL/GenBank/DDBJ databases">
        <title>Description of Pedobacter sp. LMG 31462T.</title>
        <authorList>
            <person name="Carlier A."/>
            <person name="Qi S."/>
            <person name="Vandamme P."/>
        </authorList>
    </citation>
    <scope>NUCLEOTIDE SEQUENCE [LARGE SCALE GENOMIC DNA]</scope>
    <source>
        <strain evidence="7 8">LMG 31462</strain>
    </source>
</reference>
<protein>
    <submittedName>
        <fullName evidence="7">FAD-binding protein</fullName>
    </submittedName>
</protein>
<keyword evidence="8" id="KW-1185">Reference proteome</keyword>
<gene>
    <name evidence="7" type="ORF">GM920_01875</name>
</gene>
<comment type="similarity">
    <text evidence="2">Belongs to the oxygen-dependent FAD-linked oxidoreductase family.</text>
</comment>
<dbReference type="PROSITE" id="PS00862">
    <property type="entry name" value="OX2_COVAL_FAD"/>
    <property type="match status" value="1"/>
</dbReference>
<dbReference type="PANTHER" id="PTHR42973:SF39">
    <property type="entry name" value="FAD-BINDING PCMH-TYPE DOMAIN-CONTAINING PROTEIN"/>
    <property type="match status" value="1"/>
</dbReference>
<comment type="caution">
    <text evidence="7">The sequence shown here is derived from an EMBL/GenBank/DDBJ whole genome shotgun (WGS) entry which is preliminary data.</text>
</comment>
<evidence type="ECO:0000256" key="1">
    <source>
        <dbReference type="ARBA" id="ARBA00001974"/>
    </source>
</evidence>
<evidence type="ECO:0000256" key="4">
    <source>
        <dbReference type="ARBA" id="ARBA00022827"/>
    </source>
</evidence>